<dbReference type="InterPro" id="IPR004364">
    <property type="entry name" value="Aa-tRNA-synt_II"/>
</dbReference>
<dbReference type="NCBIfam" id="TIGR00462">
    <property type="entry name" value="genX"/>
    <property type="match status" value="1"/>
</dbReference>
<dbReference type="GO" id="GO:0005524">
    <property type="term" value="F:ATP binding"/>
    <property type="evidence" value="ECO:0007669"/>
    <property type="project" value="UniProtKB-KW"/>
</dbReference>
<dbReference type="GO" id="GO:0006430">
    <property type="term" value="P:lysyl-tRNA aminoacylation"/>
    <property type="evidence" value="ECO:0007669"/>
    <property type="project" value="InterPro"/>
</dbReference>
<organism evidence="6 7">
    <name type="scientific">Methylobacterium phyllostachyos</name>
    <dbReference type="NCBI Taxonomy" id="582672"/>
    <lineage>
        <taxon>Bacteria</taxon>
        <taxon>Pseudomonadati</taxon>
        <taxon>Pseudomonadota</taxon>
        <taxon>Alphaproteobacteria</taxon>
        <taxon>Hyphomicrobiales</taxon>
        <taxon>Methylobacteriaceae</taxon>
        <taxon>Methylobacterium</taxon>
    </lineage>
</organism>
<proteinExistence type="predicted"/>
<dbReference type="Pfam" id="PF00152">
    <property type="entry name" value="tRNA-synt_2"/>
    <property type="match status" value="1"/>
</dbReference>
<accession>A0A1G9ZKB7</accession>
<keyword evidence="7" id="KW-1185">Reference proteome</keyword>
<dbReference type="GO" id="GO:0004824">
    <property type="term" value="F:lysine-tRNA ligase activity"/>
    <property type="evidence" value="ECO:0007669"/>
    <property type="project" value="InterPro"/>
</dbReference>
<dbReference type="PANTHER" id="PTHR42918:SF6">
    <property type="entry name" value="ELONGATION FACTOR P--(R)-BETA-LYSINE LIGASE"/>
    <property type="match status" value="1"/>
</dbReference>
<dbReference type="SUPFAM" id="SSF55681">
    <property type="entry name" value="Class II aaRS and biotin synthetases"/>
    <property type="match status" value="1"/>
</dbReference>
<reference evidence="7" key="1">
    <citation type="submission" date="2016-10" db="EMBL/GenBank/DDBJ databases">
        <authorList>
            <person name="Varghese N."/>
            <person name="Submissions S."/>
        </authorList>
    </citation>
    <scope>NUCLEOTIDE SEQUENCE [LARGE SCALE GENOMIC DNA]</scope>
    <source>
        <strain evidence="7">BL47</strain>
    </source>
</reference>
<dbReference type="EMBL" id="FNHS01000006">
    <property type="protein sequence ID" value="SDN21555.1"/>
    <property type="molecule type" value="Genomic_DNA"/>
</dbReference>
<keyword evidence="2" id="KW-0547">Nucleotide-binding</keyword>
<dbReference type="GO" id="GO:0005829">
    <property type="term" value="C:cytosol"/>
    <property type="evidence" value="ECO:0007669"/>
    <property type="project" value="TreeGrafter"/>
</dbReference>
<evidence type="ECO:0000313" key="7">
    <source>
        <dbReference type="Proteomes" id="UP000198704"/>
    </source>
</evidence>
<gene>
    <name evidence="6" type="ORF">SAMN05216360_106304</name>
</gene>
<dbReference type="PROSITE" id="PS50862">
    <property type="entry name" value="AA_TRNA_LIGASE_II"/>
    <property type="match status" value="1"/>
</dbReference>
<dbReference type="PANTHER" id="PTHR42918">
    <property type="entry name" value="LYSYL-TRNA SYNTHETASE"/>
    <property type="match status" value="1"/>
</dbReference>
<protein>
    <submittedName>
        <fullName evidence="6">Lysyl-tRNA synthetase, class 2</fullName>
    </submittedName>
</protein>
<dbReference type="InterPro" id="IPR006195">
    <property type="entry name" value="aa-tRNA-synth_II"/>
</dbReference>
<evidence type="ECO:0000256" key="2">
    <source>
        <dbReference type="ARBA" id="ARBA00022741"/>
    </source>
</evidence>
<feature type="region of interest" description="Disordered" evidence="4">
    <location>
        <begin position="44"/>
        <end position="70"/>
    </location>
</feature>
<name>A0A1G9ZKB7_9HYPH</name>
<dbReference type="Proteomes" id="UP000198704">
    <property type="component" value="Unassembled WGS sequence"/>
</dbReference>
<sequence>MGGGTRLARALHLGPRHYRICVPVASGRPNGRCEPLTDTVATLKPGLEDEDVADPHDRLTQPASGRPRYRGRRVTIPASPWWAADRHADRRPALILRNRLLAATRGWFAEHGFVEIEAACLQVSPGNEAHLAAFATEALGACGARAPLYLHTSPEFACKKLLAAGETQLFTLARVFRNRERGPLHHPEFTMLEWYRAGAPYTRLMDDCAALLKLAAATAGVRRFSFRGRDANPYADPEQLTLAEAFDRFAGIDLLATVAGSGQTDRDALARAAEGADLRVAPDDTWADLFSRVLVARVEPHLGIGRPTILCEYPVSEAALACPAPHDGRVAERFELYVCGVELANGFGELTDPDEQRRRFEVEMAEKLRVYGERYPIDEDFLNALAVMPDASGIALGFDRLAMLACGANRIEDVIWTPVVETPA</sequence>
<evidence type="ECO:0000256" key="3">
    <source>
        <dbReference type="ARBA" id="ARBA00022840"/>
    </source>
</evidence>
<dbReference type="NCBIfam" id="NF006828">
    <property type="entry name" value="PRK09350.1"/>
    <property type="match status" value="1"/>
</dbReference>
<dbReference type="InterPro" id="IPR045864">
    <property type="entry name" value="aa-tRNA-synth_II/BPL/LPL"/>
</dbReference>
<evidence type="ECO:0000256" key="1">
    <source>
        <dbReference type="ARBA" id="ARBA00022598"/>
    </source>
</evidence>
<feature type="domain" description="Aminoacyl-transfer RNA synthetases class-II family profile" evidence="5">
    <location>
        <begin position="96"/>
        <end position="418"/>
    </location>
</feature>
<dbReference type="InterPro" id="IPR018149">
    <property type="entry name" value="Lys-tRNA-synth_II_C"/>
</dbReference>
<dbReference type="Gene3D" id="3.30.930.10">
    <property type="entry name" value="Bira Bifunctional Protein, Domain 2"/>
    <property type="match status" value="1"/>
</dbReference>
<dbReference type="InterPro" id="IPR004525">
    <property type="entry name" value="EpmA"/>
</dbReference>
<dbReference type="STRING" id="582672.SAMN05216360_106304"/>
<keyword evidence="6" id="KW-0030">Aminoacyl-tRNA synthetase</keyword>
<dbReference type="AlphaFoldDB" id="A0A1G9ZKB7"/>
<evidence type="ECO:0000313" key="6">
    <source>
        <dbReference type="EMBL" id="SDN21555.1"/>
    </source>
</evidence>
<keyword evidence="1" id="KW-0436">Ligase</keyword>
<dbReference type="PRINTS" id="PR00982">
    <property type="entry name" value="TRNASYNTHLYS"/>
</dbReference>
<evidence type="ECO:0000256" key="4">
    <source>
        <dbReference type="SAM" id="MobiDB-lite"/>
    </source>
</evidence>
<evidence type="ECO:0000259" key="5">
    <source>
        <dbReference type="PROSITE" id="PS50862"/>
    </source>
</evidence>
<dbReference type="GO" id="GO:0000049">
    <property type="term" value="F:tRNA binding"/>
    <property type="evidence" value="ECO:0007669"/>
    <property type="project" value="TreeGrafter"/>
</dbReference>
<keyword evidence="3" id="KW-0067">ATP-binding</keyword>